<keyword evidence="2" id="KW-1185">Reference proteome</keyword>
<evidence type="ECO:0000313" key="1">
    <source>
        <dbReference type="EMBL" id="KXN65099.1"/>
    </source>
</evidence>
<dbReference type="AlphaFoldDB" id="A0A137NQR3"/>
<proteinExistence type="predicted"/>
<protein>
    <submittedName>
        <fullName evidence="1">Uncharacterized protein</fullName>
    </submittedName>
</protein>
<evidence type="ECO:0000313" key="2">
    <source>
        <dbReference type="Proteomes" id="UP000070444"/>
    </source>
</evidence>
<dbReference type="EMBL" id="KQ964984">
    <property type="protein sequence ID" value="KXN65099.1"/>
    <property type="molecule type" value="Genomic_DNA"/>
</dbReference>
<accession>A0A137NQR3</accession>
<feature type="non-terminal residue" evidence="1">
    <location>
        <position position="1"/>
    </location>
</feature>
<gene>
    <name evidence="1" type="ORF">CONCODRAFT_169829</name>
</gene>
<dbReference type="Proteomes" id="UP000070444">
    <property type="component" value="Unassembled WGS sequence"/>
</dbReference>
<sequence length="199" mass="22882">MSSEIKYKIFSENLRHPFYVLDDPAGNRLFFSRHNWTDCRLIMNNQDLVKIDVTKSQPLTIALNFAFKTSLDNIVFSVPNPNKFKVKGSYYDNKLKEINWKWKTSGPWSTKFTLIDKKNKGKELAKIEDFTLGKGLDLKTELTGSITISEEVPSEFHNLIIVSGCLVFKEMQELSTYKLTTFNEMEFASSGVNVLFVTN</sequence>
<reference evidence="1 2" key="1">
    <citation type="journal article" date="2015" name="Genome Biol. Evol.">
        <title>Phylogenomic analyses indicate that early fungi evolved digesting cell walls of algal ancestors of land plants.</title>
        <authorList>
            <person name="Chang Y."/>
            <person name="Wang S."/>
            <person name="Sekimoto S."/>
            <person name="Aerts A.L."/>
            <person name="Choi C."/>
            <person name="Clum A."/>
            <person name="LaButti K.M."/>
            <person name="Lindquist E.A."/>
            <person name="Yee Ngan C."/>
            <person name="Ohm R.A."/>
            <person name="Salamov A.A."/>
            <person name="Grigoriev I.V."/>
            <person name="Spatafora J.W."/>
            <person name="Berbee M.L."/>
        </authorList>
    </citation>
    <scope>NUCLEOTIDE SEQUENCE [LARGE SCALE GENOMIC DNA]</scope>
    <source>
        <strain evidence="1 2">NRRL 28638</strain>
    </source>
</reference>
<organism evidence="1 2">
    <name type="scientific">Conidiobolus coronatus (strain ATCC 28846 / CBS 209.66 / NRRL 28638)</name>
    <name type="common">Delacroixia coronata</name>
    <dbReference type="NCBI Taxonomy" id="796925"/>
    <lineage>
        <taxon>Eukaryota</taxon>
        <taxon>Fungi</taxon>
        <taxon>Fungi incertae sedis</taxon>
        <taxon>Zoopagomycota</taxon>
        <taxon>Entomophthoromycotina</taxon>
        <taxon>Entomophthoromycetes</taxon>
        <taxon>Entomophthorales</taxon>
        <taxon>Ancylistaceae</taxon>
        <taxon>Conidiobolus</taxon>
    </lineage>
</organism>
<name>A0A137NQR3_CONC2</name>